<dbReference type="HOGENOM" id="CLU_092378_1_0_6"/>
<evidence type="ECO:0000256" key="13">
    <source>
        <dbReference type="ARBA" id="ARBA00023136"/>
    </source>
</evidence>
<feature type="binding site" description="axial binding residue" evidence="16">
    <location>
        <position position="189"/>
    </location>
    <ligand>
        <name>heme b</name>
        <dbReference type="ChEBI" id="CHEBI:60344"/>
        <label>1</label>
    </ligand>
    <ligandPart>
        <name>Fe</name>
        <dbReference type="ChEBI" id="CHEBI:18248"/>
    </ligandPart>
</feature>
<dbReference type="InterPro" id="IPR003816">
    <property type="entry name" value="Nitrate_red_gam"/>
</dbReference>
<feature type="binding site" description="axial binding residue" evidence="16">
    <location>
        <position position="66"/>
    </location>
    <ligand>
        <name>heme b</name>
        <dbReference type="ChEBI" id="CHEBI:60344"/>
        <label>2</label>
    </ligand>
    <ligandPart>
        <name>Fe</name>
        <dbReference type="ChEBI" id="CHEBI:18248"/>
    </ligandPart>
</feature>
<accession>I1XG11</accession>
<evidence type="ECO:0000256" key="5">
    <source>
        <dbReference type="ARBA" id="ARBA00022617"/>
    </source>
</evidence>
<reference evidence="18 19" key="2">
    <citation type="journal article" date="2013" name="Int. J. Syst. Evol. Microbiol.">
        <title>Methylophaga nitratireducenticrescens sp. nov. and Methylophaga frappieri sp. nov., isolated from the biofilm of the methanol-fed denitrification system treating the seawater at the Montreal Biodome.</title>
        <authorList>
            <person name="Villeneuve C."/>
            <person name="Martineau C."/>
            <person name="Mauffrey F."/>
            <person name="Villemur R."/>
        </authorList>
    </citation>
    <scope>NUCLEOTIDE SEQUENCE [LARGE SCALE GENOMIC DNA]</scope>
    <source>
        <strain evidence="18 19">JAM1</strain>
    </source>
</reference>
<dbReference type="AlphaFoldDB" id="I1XG11"/>
<sequence length="229" mass="25557">MAYLNFLLFGVFPYIALAILLLGSLIRYEREQYTWKASSSQLLEKKQLRRGSIPFHIGIIGIFIGHFVGLLTPNVVWHALGISPGVKQIVAIVAGGIFGLLCLYGLLILMHRRLTHPAVRASSTNMDILILFLLLGQLLLGLGSIFVSVGHLDGSEMLRLMGWAQNILILNPQTAAPIISEAHWIFKMHVTLGLIIFAIFPFSRLVHMISVPVKYLFRNYQVVRTRGGN</sequence>
<dbReference type="Gene3D" id="1.20.950.20">
    <property type="entry name" value="Transmembrane di-heme cytochromes, Chain C"/>
    <property type="match status" value="1"/>
</dbReference>
<dbReference type="GO" id="GO:0005886">
    <property type="term" value="C:plasma membrane"/>
    <property type="evidence" value="ECO:0007669"/>
    <property type="project" value="UniProtKB-SubCell"/>
</dbReference>
<dbReference type="InterPro" id="IPR051936">
    <property type="entry name" value="Heme-iron_electron_transfer"/>
</dbReference>
<keyword evidence="4" id="KW-1003">Cell membrane</keyword>
<evidence type="ECO:0000256" key="7">
    <source>
        <dbReference type="ARBA" id="ARBA00022723"/>
    </source>
</evidence>
<dbReference type="NCBIfam" id="TIGR00351">
    <property type="entry name" value="narI"/>
    <property type="match status" value="1"/>
</dbReference>
<dbReference type="GO" id="GO:0019645">
    <property type="term" value="P:anaerobic electron transport chain"/>
    <property type="evidence" value="ECO:0007669"/>
    <property type="project" value="UniProtKB-ARBA"/>
</dbReference>
<keyword evidence="19" id="KW-1185">Reference proteome</keyword>
<dbReference type="eggNOG" id="COG2181">
    <property type="taxonomic scope" value="Bacteria"/>
</dbReference>
<dbReference type="GO" id="GO:0020037">
    <property type="term" value="F:heme binding"/>
    <property type="evidence" value="ECO:0007669"/>
    <property type="project" value="TreeGrafter"/>
</dbReference>
<keyword evidence="13" id="KW-0472">Membrane</keyword>
<dbReference type="KEGG" id="mej:Q7A_481"/>
<keyword evidence="12" id="KW-0534">Nitrate assimilation</keyword>
<dbReference type="GO" id="GO:0046872">
    <property type="term" value="F:metal ion binding"/>
    <property type="evidence" value="ECO:0007669"/>
    <property type="project" value="UniProtKB-KW"/>
</dbReference>
<comment type="subunit">
    <text evidence="15">Dimer of heterotrimers each composed of an alpha, a beta and a gamma chain. Alpha and beta are catalytic chains; gamma chains are involved in binding the enzyme complex to the cytoplasmic membrane.</text>
</comment>
<feature type="binding site" description="axial binding residue" evidence="16">
    <location>
        <position position="56"/>
    </location>
    <ligand>
        <name>heme b</name>
        <dbReference type="ChEBI" id="CHEBI:60344"/>
        <label>1</label>
    </ligand>
    <ligandPart>
        <name>Fe</name>
        <dbReference type="ChEBI" id="CHEBI:18248"/>
    </ligandPart>
</feature>
<dbReference type="FunFam" id="1.20.950.20:FF:000001">
    <property type="entry name" value="Respiratory nitrate reductase subunit gamma"/>
    <property type="match status" value="1"/>
</dbReference>
<evidence type="ECO:0000256" key="16">
    <source>
        <dbReference type="PIRSR" id="PIRSR603816-1"/>
    </source>
</evidence>
<dbReference type="GO" id="GO:0042128">
    <property type="term" value="P:nitrate assimilation"/>
    <property type="evidence" value="ECO:0007669"/>
    <property type="project" value="UniProtKB-KW"/>
</dbReference>
<dbReference type="OrthoDB" id="9788113at2"/>
<dbReference type="PANTHER" id="PTHR30598">
    <property type="entry name" value="NITRATE REDUCTASE PRIVATE CHAPERONE, REDOX ENZYME MATURATION PROTEIN REMP FAMILY"/>
    <property type="match status" value="1"/>
</dbReference>
<dbReference type="SUPFAM" id="SSF103501">
    <property type="entry name" value="Respiratory nitrate reductase 1 gamma chain"/>
    <property type="match status" value="1"/>
</dbReference>
<feature type="domain" description="NarG-like" evidence="17">
    <location>
        <begin position="6"/>
        <end position="226"/>
    </location>
</feature>
<keyword evidence="8" id="KW-0249">Electron transport</keyword>
<evidence type="ECO:0000256" key="10">
    <source>
        <dbReference type="ARBA" id="ARBA00023002"/>
    </source>
</evidence>
<comment type="catalytic activity">
    <reaction evidence="14">
        <text>nitrate + a quinol = a quinone + nitrite + H2O</text>
        <dbReference type="Rhea" id="RHEA:56144"/>
        <dbReference type="ChEBI" id="CHEBI:15377"/>
        <dbReference type="ChEBI" id="CHEBI:16301"/>
        <dbReference type="ChEBI" id="CHEBI:17632"/>
        <dbReference type="ChEBI" id="CHEBI:24646"/>
        <dbReference type="ChEBI" id="CHEBI:132124"/>
        <dbReference type="EC" id="1.7.5.1"/>
    </reaction>
</comment>
<dbReference type="GO" id="GO:0009325">
    <property type="term" value="C:nitrate reductase complex"/>
    <property type="evidence" value="ECO:0007669"/>
    <property type="project" value="InterPro"/>
</dbReference>
<protein>
    <recommendedName>
        <fullName evidence="2">nitrate reductase (quinone)</fullName>
        <ecNumber evidence="2">1.7.5.1</ecNumber>
    </recommendedName>
</protein>
<evidence type="ECO:0000256" key="6">
    <source>
        <dbReference type="ARBA" id="ARBA00022692"/>
    </source>
</evidence>
<dbReference type="GO" id="GO:0009055">
    <property type="term" value="F:electron transfer activity"/>
    <property type="evidence" value="ECO:0007669"/>
    <property type="project" value="TreeGrafter"/>
</dbReference>
<keyword evidence="6" id="KW-0812">Transmembrane</keyword>
<evidence type="ECO:0000256" key="4">
    <source>
        <dbReference type="ARBA" id="ARBA00022475"/>
    </source>
</evidence>
<keyword evidence="3" id="KW-0813">Transport</keyword>
<evidence type="ECO:0000256" key="15">
    <source>
        <dbReference type="ARBA" id="ARBA00063882"/>
    </source>
</evidence>
<keyword evidence="11 16" id="KW-0408">Iron</keyword>
<dbReference type="EMBL" id="CP003390">
    <property type="protein sequence ID" value="AFI83330.1"/>
    <property type="molecule type" value="Genomic_DNA"/>
</dbReference>
<feature type="binding site" description="axial binding residue" evidence="16">
    <location>
        <position position="207"/>
    </location>
    <ligand>
        <name>heme b</name>
        <dbReference type="ChEBI" id="CHEBI:60344"/>
        <label>1</label>
    </ligand>
    <ligandPart>
        <name>Fe</name>
        <dbReference type="ChEBI" id="CHEBI:18248"/>
    </ligandPart>
</feature>
<evidence type="ECO:0000256" key="2">
    <source>
        <dbReference type="ARBA" id="ARBA00012500"/>
    </source>
</evidence>
<keyword evidence="10 18" id="KW-0560">Oxidoreductase</keyword>
<name>I1XG11_METNJ</name>
<evidence type="ECO:0000256" key="11">
    <source>
        <dbReference type="ARBA" id="ARBA00023004"/>
    </source>
</evidence>
<dbReference type="InterPro" id="IPR023234">
    <property type="entry name" value="NarG-like_domain"/>
</dbReference>
<organism evidence="18 19">
    <name type="scientific">Methylophaga nitratireducenticrescens</name>
    <dbReference type="NCBI Taxonomy" id="754476"/>
    <lineage>
        <taxon>Bacteria</taxon>
        <taxon>Pseudomonadati</taxon>
        <taxon>Pseudomonadota</taxon>
        <taxon>Gammaproteobacteria</taxon>
        <taxon>Thiotrichales</taxon>
        <taxon>Piscirickettsiaceae</taxon>
        <taxon>Methylophaga</taxon>
    </lineage>
</organism>
<evidence type="ECO:0000256" key="14">
    <source>
        <dbReference type="ARBA" id="ARBA00048294"/>
    </source>
</evidence>
<keyword evidence="7" id="KW-0479">Metal-binding</keyword>
<keyword evidence="5 16" id="KW-0349">Heme</keyword>
<comment type="subcellular location">
    <subcellularLocation>
        <location evidence="1">Cell membrane</location>
        <topology evidence="1">Multi-pass membrane protein</topology>
    </subcellularLocation>
</comment>
<evidence type="ECO:0000256" key="12">
    <source>
        <dbReference type="ARBA" id="ARBA00023063"/>
    </source>
</evidence>
<reference evidence="18 19" key="1">
    <citation type="journal article" date="2012" name="J. Bacteriol.">
        <title>Complete genome sequences of Methylophaga sp. strain JAM1 and Methylophaga sp. strain JAM7.</title>
        <authorList>
            <person name="Villeneuve C."/>
            <person name="Martineau C."/>
            <person name="Mauffrey F."/>
            <person name="Villemur R."/>
        </authorList>
    </citation>
    <scope>NUCLEOTIDE SEQUENCE [LARGE SCALE GENOMIC DNA]</scope>
    <source>
        <strain evidence="18 19">JAM1</strain>
    </source>
</reference>
<dbReference type="PATRIC" id="fig|754476.3.peg.476"/>
<evidence type="ECO:0000313" key="19">
    <source>
        <dbReference type="Proteomes" id="UP000009144"/>
    </source>
</evidence>
<keyword evidence="9" id="KW-1133">Transmembrane helix</keyword>
<dbReference type="InterPro" id="IPR036197">
    <property type="entry name" value="NarG-like_sf"/>
</dbReference>
<evidence type="ECO:0000256" key="9">
    <source>
        <dbReference type="ARBA" id="ARBA00022989"/>
    </source>
</evidence>
<evidence type="ECO:0000256" key="1">
    <source>
        <dbReference type="ARBA" id="ARBA00004651"/>
    </source>
</evidence>
<evidence type="ECO:0000256" key="3">
    <source>
        <dbReference type="ARBA" id="ARBA00022448"/>
    </source>
</evidence>
<dbReference type="Proteomes" id="UP000009144">
    <property type="component" value="Chromosome"/>
</dbReference>
<proteinExistence type="predicted"/>
<dbReference type="PANTHER" id="PTHR30598:SF3">
    <property type="entry name" value="RESPIRATORY NITRATE REDUCTASE 1 GAMMA CHAIN"/>
    <property type="match status" value="1"/>
</dbReference>
<evidence type="ECO:0000256" key="8">
    <source>
        <dbReference type="ARBA" id="ARBA00022982"/>
    </source>
</evidence>
<evidence type="ECO:0000259" key="17">
    <source>
        <dbReference type="Pfam" id="PF02665"/>
    </source>
</evidence>
<gene>
    <name evidence="18" type="ordered locus">Q7A_481</name>
</gene>
<dbReference type="RefSeq" id="WP_014705705.1">
    <property type="nucleotide sequence ID" value="NC_017857.3"/>
</dbReference>
<dbReference type="Pfam" id="PF02665">
    <property type="entry name" value="Nitrate_red_gam"/>
    <property type="match status" value="1"/>
</dbReference>
<dbReference type="GO" id="GO:0160182">
    <property type="term" value="F:nitrate reductase (quinone) activity"/>
    <property type="evidence" value="ECO:0007669"/>
    <property type="project" value="UniProtKB-EC"/>
</dbReference>
<dbReference type="EC" id="1.7.5.1" evidence="2"/>
<evidence type="ECO:0000313" key="18">
    <source>
        <dbReference type="EMBL" id="AFI83330.1"/>
    </source>
</evidence>
<dbReference type="STRING" id="754476.Q7A_481"/>